<sequence>MLAILLVILEILISTALILWTKHTWDLPVLLMGGGLILLALFTQMWWQIICISLLITGYELLASHYHL</sequence>
<keyword evidence="1" id="KW-0812">Transmembrane</keyword>
<dbReference type="Proteomes" id="UP000239650">
    <property type="component" value="Unassembled WGS sequence"/>
</dbReference>
<dbReference type="AlphaFoldDB" id="A0A2H1NUJ8"/>
<dbReference type="RefSeq" id="WP_016265292.1">
    <property type="nucleotide sequence ID" value="NZ_BJLN01000010.1"/>
</dbReference>
<gene>
    <name evidence="2" type="ORF">LAS9267_00692</name>
    <name evidence="3" type="ORF">QBD03_06715</name>
</gene>
<accession>A0A2H1NUJ8</accession>
<reference evidence="2 4" key="1">
    <citation type="submission" date="2018-02" db="EMBL/GenBank/DDBJ databases">
        <authorList>
            <person name="Rodrigo-Torres L."/>
            <person name="Arahal R. D."/>
            <person name="Lucena T."/>
        </authorList>
    </citation>
    <scope>NUCLEOTIDE SEQUENCE [LARGE SCALE GENOMIC DNA]</scope>
    <source>
        <strain evidence="2 4">CECT 9267</strain>
    </source>
</reference>
<name>A0A2H1NUJ8_LATSK</name>
<keyword evidence="1" id="KW-0472">Membrane</keyword>
<reference evidence="3" key="2">
    <citation type="submission" date="2023-04" db="EMBL/GenBank/DDBJ databases">
        <title>Novel strain of Lactilactobacillus sakei and use thereof.</title>
        <authorList>
            <person name="Kim S.Y."/>
        </authorList>
    </citation>
    <scope>NUCLEOTIDE SEQUENCE</scope>
    <source>
        <strain evidence="3">HUP1</strain>
    </source>
</reference>
<evidence type="ECO:0000256" key="1">
    <source>
        <dbReference type="SAM" id="Phobius"/>
    </source>
</evidence>
<feature type="transmembrane region" description="Helical" evidence="1">
    <location>
        <begin position="34"/>
        <end position="62"/>
    </location>
</feature>
<evidence type="ECO:0000313" key="2">
    <source>
        <dbReference type="EMBL" id="SPE19722.1"/>
    </source>
</evidence>
<proteinExistence type="predicted"/>
<dbReference type="Proteomes" id="UP001179858">
    <property type="component" value="Chromosome"/>
</dbReference>
<dbReference type="EMBL" id="OKRC01000002">
    <property type="protein sequence ID" value="SPE19722.1"/>
    <property type="molecule type" value="Genomic_DNA"/>
</dbReference>
<keyword evidence="1" id="KW-1133">Transmembrane helix</keyword>
<evidence type="ECO:0000313" key="3">
    <source>
        <dbReference type="EMBL" id="WGI18446.1"/>
    </source>
</evidence>
<evidence type="ECO:0000313" key="4">
    <source>
        <dbReference type="Proteomes" id="UP000239650"/>
    </source>
</evidence>
<organism evidence="2 4">
    <name type="scientific">Latilactobacillus sakei</name>
    <name type="common">Lactobacillus sakei</name>
    <dbReference type="NCBI Taxonomy" id="1599"/>
    <lineage>
        <taxon>Bacteria</taxon>
        <taxon>Bacillati</taxon>
        <taxon>Bacillota</taxon>
        <taxon>Bacilli</taxon>
        <taxon>Lactobacillales</taxon>
        <taxon>Lactobacillaceae</taxon>
        <taxon>Latilactobacillus</taxon>
    </lineage>
</organism>
<protein>
    <submittedName>
        <fullName evidence="2">Uncharacterized protein</fullName>
    </submittedName>
</protein>
<dbReference type="EMBL" id="CP122959">
    <property type="protein sequence ID" value="WGI18446.1"/>
    <property type="molecule type" value="Genomic_DNA"/>
</dbReference>